<dbReference type="PANTHER" id="PTHR44591">
    <property type="entry name" value="STRESS RESPONSE REGULATOR PROTEIN 1"/>
    <property type="match status" value="1"/>
</dbReference>
<dbReference type="SMART" id="SM00448">
    <property type="entry name" value="REC"/>
    <property type="match status" value="1"/>
</dbReference>
<dbReference type="PANTHER" id="PTHR44591:SF3">
    <property type="entry name" value="RESPONSE REGULATORY DOMAIN-CONTAINING PROTEIN"/>
    <property type="match status" value="1"/>
</dbReference>
<name>A0A0V7ZZN6_9CYAN</name>
<evidence type="ECO:0000313" key="5">
    <source>
        <dbReference type="Proteomes" id="UP000053372"/>
    </source>
</evidence>
<evidence type="ECO:0000256" key="2">
    <source>
        <dbReference type="PROSITE-ProRule" id="PRU00169"/>
    </source>
</evidence>
<sequence length="144" mass="16107">MKSDISFSEAQQSVDSEPLILAVEDNEDNLLIVNYVVDSLDCKFIGEMSGEKTLIIARNYRPDLILLDIMLPDINGIDVFRQLQLDPITKSIPVIAVTALAMLEEQKTISESGFDGYITKPYLLEDLEDIIRLHIPKLGTKLVA</sequence>
<keyword evidence="1 2" id="KW-0597">Phosphoprotein</keyword>
<dbReference type="OrthoDB" id="514180at2"/>
<keyword evidence="5" id="KW-1185">Reference proteome</keyword>
<reference evidence="4 5" key="1">
    <citation type="journal article" date="2015" name="Genome Announc.">
        <title>Draft Genome of the Euendolithic (true boring) Cyanobacterium Mastigocoleus testarum strain BC008.</title>
        <authorList>
            <person name="Guida B.S."/>
            <person name="Garcia-Pichel F."/>
        </authorList>
    </citation>
    <scope>NUCLEOTIDE SEQUENCE [LARGE SCALE GENOMIC DNA]</scope>
    <source>
        <strain evidence="4 5">BC008</strain>
    </source>
</reference>
<protein>
    <submittedName>
        <fullName evidence="4">Response regulator receiver protein</fullName>
    </submittedName>
</protein>
<dbReference type="InterPro" id="IPR001789">
    <property type="entry name" value="Sig_transdc_resp-reg_receiver"/>
</dbReference>
<dbReference type="Pfam" id="PF00072">
    <property type="entry name" value="Response_reg"/>
    <property type="match status" value="1"/>
</dbReference>
<dbReference type="GO" id="GO:0000160">
    <property type="term" value="P:phosphorelay signal transduction system"/>
    <property type="evidence" value="ECO:0007669"/>
    <property type="project" value="InterPro"/>
</dbReference>
<proteinExistence type="predicted"/>
<gene>
    <name evidence="4" type="ORF">BC008_06030</name>
</gene>
<evidence type="ECO:0000256" key="1">
    <source>
        <dbReference type="ARBA" id="ARBA00022553"/>
    </source>
</evidence>
<accession>A0A0V7ZZN6</accession>
<dbReference type="Proteomes" id="UP000053372">
    <property type="component" value="Unassembled WGS sequence"/>
</dbReference>
<evidence type="ECO:0000313" key="4">
    <source>
        <dbReference type="EMBL" id="KST69993.1"/>
    </source>
</evidence>
<dbReference type="SUPFAM" id="SSF52172">
    <property type="entry name" value="CheY-like"/>
    <property type="match status" value="1"/>
</dbReference>
<dbReference type="InterPro" id="IPR011006">
    <property type="entry name" value="CheY-like_superfamily"/>
</dbReference>
<feature type="domain" description="Response regulatory" evidence="3">
    <location>
        <begin position="19"/>
        <end position="135"/>
    </location>
</feature>
<dbReference type="AlphaFoldDB" id="A0A0V7ZZN6"/>
<dbReference type="RefSeq" id="WP_027845337.1">
    <property type="nucleotide sequence ID" value="NZ_LMTZ01000008.1"/>
</dbReference>
<dbReference type="PROSITE" id="PS50110">
    <property type="entry name" value="RESPONSE_REGULATORY"/>
    <property type="match status" value="1"/>
</dbReference>
<feature type="modified residue" description="4-aspartylphosphate" evidence="2">
    <location>
        <position position="68"/>
    </location>
</feature>
<comment type="caution">
    <text evidence="4">The sequence shown here is derived from an EMBL/GenBank/DDBJ whole genome shotgun (WGS) entry which is preliminary data.</text>
</comment>
<dbReference type="Gene3D" id="3.40.50.2300">
    <property type="match status" value="1"/>
</dbReference>
<organism evidence="4 5">
    <name type="scientific">Mastigocoleus testarum BC008</name>
    <dbReference type="NCBI Taxonomy" id="371196"/>
    <lineage>
        <taxon>Bacteria</taxon>
        <taxon>Bacillati</taxon>
        <taxon>Cyanobacteriota</taxon>
        <taxon>Cyanophyceae</taxon>
        <taxon>Nostocales</taxon>
        <taxon>Hapalosiphonaceae</taxon>
        <taxon>Mastigocoleus</taxon>
    </lineage>
</organism>
<dbReference type="InterPro" id="IPR050595">
    <property type="entry name" value="Bact_response_regulator"/>
</dbReference>
<dbReference type="EMBL" id="LMTZ01000008">
    <property type="protein sequence ID" value="KST69993.1"/>
    <property type="molecule type" value="Genomic_DNA"/>
</dbReference>
<evidence type="ECO:0000259" key="3">
    <source>
        <dbReference type="PROSITE" id="PS50110"/>
    </source>
</evidence>